<dbReference type="AlphaFoldDB" id="A0A9P6XNJ9"/>
<gene>
    <name evidence="1" type="ORF">G6F51_014213</name>
</gene>
<proteinExistence type="predicted"/>
<accession>A0A9P6XNJ9</accession>
<dbReference type="EMBL" id="JAANIT010008469">
    <property type="protein sequence ID" value="KAG1529236.1"/>
    <property type="molecule type" value="Genomic_DNA"/>
</dbReference>
<evidence type="ECO:0000313" key="2">
    <source>
        <dbReference type="Proteomes" id="UP000717996"/>
    </source>
</evidence>
<dbReference type="SUPFAM" id="SSF53686">
    <property type="entry name" value="Tryptophan synthase beta subunit-like PLP-dependent enzymes"/>
    <property type="match status" value="1"/>
</dbReference>
<name>A0A9P6XNJ9_RHIOR</name>
<evidence type="ECO:0000313" key="1">
    <source>
        <dbReference type="EMBL" id="KAG1529236.1"/>
    </source>
</evidence>
<dbReference type="Gene3D" id="3.40.50.1100">
    <property type="match status" value="2"/>
</dbReference>
<protein>
    <submittedName>
        <fullName evidence="1">Uncharacterized protein</fullName>
    </submittedName>
</protein>
<dbReference type="InterPro" id="IPR036052">
    <property type="entry name" value="TrpB-like_PALP_sf"/>
</dbReference>
<organism evidence="1 2">
    <name type="scientific">Rhizopus oryzae</name>
    <name type="common">Mucormycosis agent</name>
    <name type="synonym">Rhizopus arrhizus var. delemar</name>
    <dbReference type="NCBI Taxonomy" id="64495"/>
    <lineage>
        <taxon>Eukaryota</taxon>
        <taxon>Fungi</taxon>
        <taxon>Fungi incertae sedis</taxon>
        <taxon>Mucoromycota</taxon>
        <taxon>Mucoromycotina</taxon>
        <taxon>Mucoromycetes</taxon>
        <taxon>Mucorales</taxon>
        <taxon>Mucorineae</taxon>
        <taxon>Rhizopodaceae</taxon>
        <taxon>Rhizopus</taxon>
    </lineage>
</organism>
<reference evidence="1" key="1">
    <citation type="journal article" date="2020" name="Microb. Genom.">
        <title>Genetic diversity of clinical and environmental Mucorales isolates obtained from an investigation of mucormycosis cases among solid organ transplant recipients.</title>
        <authorList>
            <person name="Nguyen M.H."/>
            <person name="Kaul D."/>
            <person name="Muto C."/>
            <person name="Cheng S.J."/>
            <person name="Richter R.A."/>
            <person name="Bruno V.M."/>
            <person name="Liu G."/>
            <person name="Beyhan S."/>
            <person name="Sundermann A.J."/>
            <person name="Mounaud S."/>
            <person name="Pasculle A.W."/>
            <person name="Nierman W.C."/>
            <person name="Driscoll E."/>
            <person name="Cumbie R."/>
            <person name="Clancy C.J."/>
            <person name="Dupont C.L."/>
        </authorList>
    </citation>
    <scope>NUCLEOTIDE SEQUENCE</scope>
    <source>
        <strain evidence="1">GL16</strain>
    </source>
</reference>
<dbReference type="Proteomes" id="UP000717996">
    <property type="component" value="Unassembled WGS sequence"/>
</dbReference>
<sequence length="98" mass="10711">MPVSDTSKKGRRLKNSRAGIIRIPTEATWDAPEPYIGVARKLRDETLYADIFYQYDKSAAGARTDGIITGIAQKLKEKLPNIKVVGVDPVGSILVLPS</sequence>
<comment type="caution">
    <text evidence="1">The sequence shown here is derived from an EMBL/GenBank/DDBJ whole genome shotgun (WGS) entry which is preliminary data.</text>
</comment>